<proteinExistence type="predicted"/>
<evidence type="ECO:0000313" key="1">
    <source>
        <dbReference type="EMBL" id="TKR72189.1"/>
    </source>
</evidence>
<keyword evidence="2" id="KW-1185">Reference proteome</keyword>
<organism evidence="1 2">
    <name type="scientific">Steinernema carpocapsae</name>
    <name type="common">Entomopathogenic nematode</name>
    <dbReference type="NCBI Taxonomy" id="34508"/>
    <lineage>
        <taxon>Eukaryota</taxon>
        <taxon>Metazoa</taxon>
        <taxon>Ecdysozoa</taxon>
        <taxon>Nematoda</taxon>
        <taxon>Chromadorea</taxon>
        <taxon>Rhabditida</taxon>
        <taxon>Tylenchina</taxon>
        <taxon>Panagrolaimomorpha</taxon>
        <taxon>Strongyloidoidea</taxon>
        <taxon>Steinernematidae</taxon>
        <taxon>Steinernema</taxon>
    </lineage>
</organism>
<dbReference type="AlphaFoldDB" id="A0A4U5MR87"/>
<name>A0A4U5MR87_STECR</name>
<reference evidence="1 2" key="2">
    <citation type="journal article" date="2019" name="G3 (Bethesda)">
        <title>Hybrid Assembly of the Genome of the Entomopathogenic Nematode Steinernema carpocapsae Identifies the X-Chromosome.</title>
        <authorList>
            <person name="Serra L."/>
            <person name="Macchietto M."/>
            <person name="Macias-Munoz A."/>
            <person name="McGill C.J."/>
            <person name="Rodriguez I.M."/>
            <person name="Rodriguez B."/>
            <person name="Murad R."/>
            <person name="Mortazavi A."/>
        </authorList>
    </citation>
    <scope>NUCLEOTIDE SEQUENCE [LARGE SCALE GENOMIC DNA]</scope>
    <source>
        <strain evidence="1 2">ALL</strain>
    </source>
</reference>
<reference evidence="1 2" key="1">
    <citation type="journal article" date="2015" name="Genome Biol.">
        <title>Comparative genomics of Steinernema reveals deeply conserved gene regulatory networks.</title>
        <authorList>
            <person name="Dillman A.R."/>
            <person name="Macchietto M."/>
            <person name="Porter C.F."/>
            <person name="Rogers A."/>
            <person name="Williams B."/>
            <person name="Antoshechkin I."/>
            <person name="Lee M.M."/>
            <person name="Goodwin Z."/>
            <person name="Lu X."/>
            <person name="Lewis E.E."/>
            <person name="Goodrich-Blair H."/>
            <person name="Stock S.P."/>
            <person name="Adams B.J."/>
            <person name="Sternberg P.W."/>
            <person name="Mortazavi A."/>
        </authorList>
    </citation>
    <scope>NUCLEOTIDE SEQUENCE [LARGE SCALE GENOMIC DNA]</scope>
    <source>
        <strain evidence="1 2">ALL</strain>
    </source>
</reference>
<dbReference type="EMBL" id="AZBU02000006">
    <property type="protein sequence ID" value="TKR72189.1"/>
    <property type="molecule type" value="Genomic_DNA"/>
</dbReference>
<dbReference type="Proteomes" id="UP000298663">
    <property type="component" value="Unassembled WGS sequence"/>
</dbReference>
<protein>
    <submittedName>
        <fullName evidence="1">Uncharacterized protein</fullName>
    </submittedName>
</protein>
<evidence type="ECO:0000313" key="2">
    <source>
        <dbReference type="Proteomes" id="UP000298663"/>
    </source>
</evidence>
<comment type="caution">
    <text evidence="1">The sequence shown here is derived from an EMBL/GenBank/DDBJ whole genome shotgun (WGS) entry which is preliminary data.</text>
</comment>
<accession>A0A4U5MR87</accession>
<gene>
    <name evidence="1" type="ORF">L596_019679</name>
</gene>
<sequence>MKKLQDNDLYVFPVEDDDDVISLKEAPLSDCQNSQNPWLESTTYPPLPGPSYVYPYHPLPYAYPPYLYYYPPYHPLIGYPPTPNMENSDPCEECKKTCKCERIQGLKEIADFLVVINRIADNKEIEALEDRIVPILRAFNARKEKRKHQRWAQSYNLF</sequence>